<comment type="caution">
    <text evidence="3">The sequence shown here is derived from an EMBL/GenBank/DDBJ whole genome shotgun (WGS) entry which is preliminary data.</text>
</comment>
<feature type="transmembrane region" description="Helical" evidence="1">
    <location>
        <begin position="95"/>
        <end position="113"/>
    </location>
</feature>
<organism evidence="3 4">
    <name type="scientific">Nocardia terrae</name>
    <dbReference type="NCBI Taxonomy" id="2675851"/>
    <lineage>
        <taxon>Bacteria</taxon>
        <taxon>Bacillati</taxon>
        <taxon>Actinomycetota</taxon>
        <taxon>Actinomycetes</taxon>
        <taxon>Mycobacteriales</taxon>
        <taxon>Nocardiaceae</taxon>
        <taxon>Nocardia</taxon>
    </lineage>
</organism>
<feature type="transmembrane region" description="Helical" evidence="1">
    <location>
        <begin position="172"/>
        <end position="194"/>
    </location>
</feature>
<gene>
    <name evidence="3" type="ORF">GPX89_29350</name>
</gene>
<feature type="transmembrane region" description="Helical" evidence="1">
    <location>
        <begin position="29"/>
        <end position="51"/>
    </location>
</feature>
<dbReference type="InterPro" id="IPR046675">
    <property type="entry name" value="DUF6545"/>
</dbReference>
<dbReference type="RefSeq" id="WP_157390931.1">
    <property type="nucleotide sequence ID" value="NZ_WRPP01000006.1"/>
</dbReference>
<evidence type="ECO:0000259" key="2">
    <source>
        <dbReference type="Pfam" id="PF20182"/>
    </source>
</evidence>
<keyword evidence="1" id="KW-0472">Membrane</keyword>
<dbReference type="NCBIfam" id="NF042915">
    <property type="entry name" value="MAB_1171c_fam"/>
    <property type="match status" value="1"/>
</dbReference>
<keyword evidence="4" id="KW-1185">Reference proteome</keyword>
<name>A0A7K1V400_9NOCA</name>
<protein>
    <recommendedName>
        <fullName evidence="2">DUF6545 domain-containing protein</fullName>
    </recommendedName>
</protein>
<dbReference type="AlphaFoldDB" id="A0A7K1V400"/>
<evidence type="ECO:0000313" key="4">
    <source>
        <dbReference type="Proteomes" id="UP000466794"/>
    </source>
</evidence>
<dbReference type="Pfam" id="PF20182">
    <property type="entry name" value="DUF6545"/>
    <property type="match status" value="1"/>
</dbReference>
<feature type="transmembrane region" description="Helical" evidence="1">
    <location>
        <begin position="134"/>
        <end position="152"/>
    </location>
</feature>
<dbReference type="Proteomes" id="UP000466794">
    <property type="component" value="Unassembled WGS sequence"/>
</dbReference>
<evidence type="ECO:0000256" key="1">
    <source>
        <dbReference type="SAM" id="Phobius"/>
    </source>
</evidence>
<feature type="transmembrane region" description="Helical" evidence="1">
    <location>
        <begin position="63"/>
        <end position="83"/>
    </location>
</feature>
<reference evidence="3 4" key="1">
    <citation type="submission" date="2019-12" db="EMBL/GenBank/DDBJ databases">
        <title>Nocardia sp. nov. ET3-3 isolated from soil.</title>
        <authorList>
            <person name="Kanchanasin P."/>
            <person name="Tanasupawat S."/>
            <person name="Yuki M."/>
            <person name="Kudo T."/>
        </authorList>
    </citation>
    <scope>NUCLEOTIDE SEQUENCE [LARGE SCALE GENOMIC DNA]</scope>
    <source>
        <strain evidence="3 4">ET3-3</strain>
    </source>
</reference>
<feature type="transmembrane region" description="Helical" evidence="1">
    <location>
        <begin position="206"/>
        <end position="227"/>
    </location>
</feature>
<keyword evidence="1" id="KW-1133">Transmembrane helix</keyword>
<dbReference type="EMBL" id="WRPP01000006">
    <property type="protein sequence ID" value="MVU81336.1"/>
    <property type="molecule type" value="Genomic_DNA"/>
</dbReference>
<proteinExistence type="predicted"/>
<keyword evidence="1" id="KW-0812">Transmembrane</keyword>
<dbReference type="InterPro" id="IPR050039">
    <property type="entry name" value="MAB_1171c-like"/>
</dbReference>
<accession>A0A7K1V400</accession>
<feature type="domain" description="DUF6545" evidence="2">
    <location>
        <begin position="238"/>
        <end position="361"/>
    </location>
</feature>
<evidence type="ECO:0000313" key="3">
    <source>
        <dbReference type="EMBL" id="MVU81336.1"/>
    </source>
</evidence>
<sequence>MGTLFCWSAAVVHLYRFIAGGRGLASASLLAAFVFKAITFSLAVPECYAFVDRLLRTPNISRLILCSCAGAAWAGATLIALSHWSRTPSRSIRGYGIWAAVMIAAQTVLWLLCSPQELDTGFPIPDARHLTETAFLTLHDLVLAFGLIQVIQRCREVFALPVQPWLRTGLRLTIVGSWIYLVFCTLRLASIVLIHTSVDVRPLQLFTPLVTTTAAVLMTVGLTLPAWRTTTSELRMYVRHYRRYRAMRTLWTDLRAFDDMIMLTPSGVTFGSIGFRTYRRAVEIHDGILKVAPQALKAHARQDKSFAEGIRRTAVVVHARLHGDSTRAAVHDQATPSFESDRGEPIHVELDWLAEVGREYSKIRDAALSRSV</sequence>